<reference evidence="3" key="1">
    <citation type="submission" date="2018-11" db="EMBL/GenBank/DDBJ databases">
        <title>Comparative genomics of Parolsenella catena and Libanicoccus massiliensis: Reclassification of Libanicoccus massiliensis as Parolsenella massiliensis comb. nov.</title>
        <authorList>
            <person name="Sakamoto M."/>
            <person name="Ikeyama N."/>
            <person name="Murakami T."/>
            <person name="Mori H."/>
            <person name="Yuki M."/>
            <person name="Ohkuma M."/>
        </authorList>
    </citation>
    <scope>NUCLEOTIDE SEQUENCE [LARGE SCALE GENOMIC DNA]</scope>
    <source>
        <strain evidence="3">JCM 31932</strain>
    </source>
</reference>
<protein>
    <submittedName>
        <fullName evidence="2">Uncharacterized protein</fullName>
    </submittedName>
</protein>
<organism evidence="2 3">
    <name type="scientific">Parolsenella catena</name>
    <dbReference type="NCBI Taxonomy" id="2003188"/>
    <lineage>
        <taxon>Bacteria</taxon>
        <taxon>Bacillati</taxon>
        <taxon>Actinomycetota</taxon>
        <taxon>Coriobacteriia</taxon>
        <taxon>Coriobacteriales</taxon>
        <taxon>Atopobiaceae</taxon>
        <taxon>Parolsenella</taxon>
    </lineage>
</organism>
<sequence length="87" mass="9613">MLNRTAEDIVAIRPDEIALKDAPIARQDSSTRVIRCESLEALIQAVGYSKLLNIMTKERDTLASRIESGLEATRRGRRGEGLSDRSG</sequence>
<evidence type="ECO:0000313" key="2">
    <source>
        <dbReference type="EMBL" id="BBH50620.1"/>
    </source>
</evidence>
<proteinExistence type="predicted"/>
<dbReference type="AlphaFoldDB" id="A0A3G9KA97"/>
<dbReference type="Proteomes" id="UP000273154">
    <property type="component" value="Chromosome"/>
</dbReference>
<feature type="compositionally biased region" description="Basic and acidic residues" evidence="1">
    <location>
        <begin position="72"/>
        <end position="87"/>
    </location>
</feature>
<feature type="region of interest" description="Disordered" evidence="1">
    <location>
        <begin position="68"/>
        <end position="87"/>
    </location>
</feature>
<evidence type="ECO:0000256" key="1">
    <source>
        <dbReference type="SAM" id="MobiDB-lite"/>
    </source>
</evidence>
<dbReference type="KEGG" id="pcat:Pcatena_12070"/>
<dbReference type="EMBL" id="AP019367">
    <property type="protein sequence ID" value="BBH50620.1"/>
    <property type="molecule type" value="Genomic_DNA"/>
</dbReference>
<accession>A0A3G9KA97</accession>
<keyword evidence="3" id="KW-1185">Reference proteome</keyword>
<gene>
    <name evidence="2" type="ORF">Pcatena_12070</name>
</gene>
<name>A0A3G9KA97_9ACTN</name>
<evidence type="ECO:0000313" key="3">
    <source>
        <dbReference type="Proteomes" id="UP000273154"/>
    </source>
</evidence>